<dbReference type="SUPFAM" id="SSF51679">
    <property type="entry name" value="Bacterial luciferase-like"/>
    <property type="match status" value="1"/>
</dbReference>
<organism evidence="3 4">
    <name type="scientific">Halovenus rubra</name>
    <dbReference type="NCBI Taxonomy" id="869890"/>
    <lineage>
        <taxon>Archaea</taxon>
        <taxon>Methanobacteriati</taxon>
        <taxon>Methanobacteriota</taxon>
        <taxon>Stenosarchaea group</taxon>
        <taxon>Halobacteria</taxon>
        <taxon>Halobacteriales</taxon>
        <taxon>Haloarculaceae</taxon>
        <taxon>Halovenus</taxon>
    </lineage>
</organism>
<dbReference type="Proteomes" id="UP001596414">
    <property type="component" value="Unassembled WGS sequence"/>
</dbReference>
<reference evidence="3 4" key="1">
    <citation type="journal article" date="2014" name="Int. J. Syst. Evol. Microbiol.">
        <title>Complete genome sequence of Corynebacterium casei LMG S-19264T (=DSM 44701T), isolated from a smear-ripened cheese.</title>
        <authorList>
            <consortium name="US DOE Joint Genome Institute (JGI-PGF)"/>
            <person name="Walter F."/>
            <person name="Albersmeier A."/>
            <person name="Kalinowski J."/>
            <person name="Ruckert C."/>
        </authorList>
    </citation>
    <scope>NUCLEOTIDE SEQUENCE [LARGE SCALE GENOMIC DNA]</scope>
    <source>
        <strain evidence="3 4">CGMCC 4.7215</strain>
    </source>
</reference>
<evidence type="ECO:0000313" key="3">
    <source>
        <dbReference type="EMBL" id="MFC7126382.1"/>
    </source>
</evidence>
<proteinExistence type="predicted"/>
<dbReference type="AlphaFoldDB" id="A0ABD5X5Y4"/>
<dbReference type="RefSeq" id="WP_267635938.1">
    <property type="nucleotide sequence ID" value="NZ_JAODIY010000001.1"/>
</dbReference>
<dbReference type="GO" id="GO:0016491">
    <property type="term" value="F:oxidoreductase activity"/>
    <property type="evidence" value="ECO:0007669"/>
    <property type="project" value="UniProtKB-KW"/>
</dbReference>
<dbReference type="InterPro" id="IPR036661">
    <property type="entry name" value="Luciferase-like_sf"/>
</dbReference>
<keyword evidence="1" id="KW-0560">Oxidoreductase</keyword>
<dbReference type="Pfam" id="PF00296">
    <property type="entry name" value="Bac_luciferase"/>
    <property type="match status" value="1"/>
</dbReference>
<evidence type="ECO:0000259" key="2">
    <source>
        <dbReference type="Pfam" id="PF00296"/>
    </source>
</evidence>
<feature type="domain" description="Luciferase-like" evidence="2">
    <location>
        <begin position="9"/>
        <end position="293"/>
    </location>
</feature>
<dbReference type="InterPro" id="IPR050564">
    <property type="entry name" value="F420-G6PD/mer"/>
</dbReference>
<dbReference type="Gene3D" id="3.20.20.30">
    <property type="entry name" value="Luciferase-like domain"/>
    <property type="match status" value="1"/>
</dbReference>
<sequence>MQAGILVPNDADDLAAFAERSETLGYDSVWTGELWGRDSFVALTRAALRTENIHLGTAIVNVYGRSPATIAQAAATLNDAADGRFTLGLGTSTRKVVEDLHSEPFDNPARQLHEAIELTKQFLNGESRVSYEGDKFDVADFPSLSTDVSVYAAALGPATRRATGRTAEGWLPHNIPFDRLGEAFETIAKTAEAVGRDPQAITTIPYVPSAASDDPERARAAVSGHLAYYVGSGEGYRRAVAESFPEAADAIAKAWRSGNRDEARAAVTDEMLDTLGVAGTPEQARNQLAEVAALDAVDVPLVVIPDDTGDELRRETMEALAPGE</sequence>
<name>A0ABD5X5Y4_9EURY</name>
<evidence type="ECO:0000313" key="4">
    <source>
        <dbReference type="Proteomes" id="UP001596414"/>
    </source>
</evidence>
<dbReference type="PANTHER" id="PTHR43244">
    <property type="match status" value="1"/>
</dbReference>
<accession>A0ABD5X5Y4</accession>
<dbReference type="EMBL" id="JBHSZQ010000020">
    <property type="protein sequence ID" value="MFC7126382.1"/>
    <property type="molecule type" value="Genomic_DNA"/>
</dbReference>
<gene>
    <name evidence="3" type="ORF">ACFQJ7_10100</name>
</gene>
<dbReference type="PANTHER" id="PTHR43244:SF1">
    <property type="entry name" value="5,10-METHYLENETETRAHYDROMETHANOPTERIN REDUCTASE"/>
    <property type="match status" value="1"/>
</dbReference>
<evidence type="ECO:0000256" key="1">
    <source>
        <dbReference type="ARBA" id="ARBA00023002"/>
    </source>
</evidence>
<protein>
    <submittedName>
        <fullName evidence="3">LLM class flavin-dependent oxidoreductase</fullName>
    </submittedName>
</protein>
<dbReference type="InterPro" id="IPR011251">
    <property type="entry name" value="Luciferase-like_dom"/>
</dbReference>
<comment type="caution">
    <text evidence="3">The sequence shown here is derived from an EMBL/GenBank/DDBJ whole genome shotgun (WGS) entry which is preliminary data.</text>
</comment>